<organism evidence="3 4">
    <name type="scientific">Allohahella marinimesophila</name>
    <dbReference type="NCBI Taxonomy" id="1054972"/>
    <lineage>
        <taxon>Bacteria</taxon>
        <taxon>Pseudomonadati</taxon>
        <taxon>Pseudomonadota</taxon>
        <taxon>Gammaproteobacteria</taxon>
        <taxon>Oceanospirillales</taxon>
        <taxon>Hahellaceae</taxon>
        <taxon>Allohahella</taxon>
    </lineage>
</organism>
<protein>
    <recommendedName>
        <fullName evidence="5">Secreted protein</fullName>
    </recommendedName>
</protein>
<evidence type="ECO:0000313" key="4">
    <source>
        <dbReference type="Proteomes" id="UP001501337"/>
    </source>
</evidence>
<keyword evidence="4" id="KW-1185">Reference proteome</keyword>
<dbReference type="EMBL" id="BAABBO010000014">
    <property type="protein sequence ID" value="GAA3972227.1"/>
    <property type="molecule type" value="Genomic_DNA"/>
</dbReference>
<sequence>MTSFSFTKTLAVSALVAVASFNASAGLIGADVTLQAFDQPRAGDPLRVTSFDSRTTVSDAVEYATVADITDAPYSGIFLPEVNIGDSFIDFTFVDAGARRFASLFRAGYVFEFFGLNDSGLVSASVDRANSNIALQDFAPRIDGNNLYVNFAGLSVNTGSFARINLTGDAVAETVDPTDPVDGGSAAVPVPASALLLLTGLCGIGIARRAKRSA</sequence>
<feature type="chain" id="PRO_5045509945" description="Secreted protein" evidence="2">
    <location>
        <begin position="26"/>
        <end position="214"/>
    </location>
</feature>
<reference evidence="4" key="1">
    <citation type="journal article" date="2019" name="Int. J. Syst. Evol. Microbiol.">
        <title>The Global Catalogue of Microorganisms (GCM) 10K type strain sequencing project: providing services to taxonomists for standard genome sequencing and annotation.</title>
        <authorList>
            <consortium name="The Broad Institute Genomics Platform"/>
            <consortium name="The Broad Institute Genome Sequencing Center for Infectious Disease"/>
            <person name="Wu L."/>
            <person name="Ma J."/>
        </authorList>
    </citation>
    <scope>NUCLEOTIDE SEQUENCE [LARGE SCALE GENOMIC DNA]</scope>
    <source>
        <strain evidence="4">JCM 17555</strain>
    </source>
</reference>
<evidence type="ECO:0000256" key="1">
    <source>
        <dbReference type="SAM" id="Phobius"/>
    </source>
</evidence>
<keyword evidence="1" id="KW-0812">Transmembrane</keyword>
<feature type="signal peptide" evidence="2">
    <location>
        <begin position="1"/>
        <end position="25"/>
    </location>
</feature>
<keyword evidence="1" id="KW-0472">Membrane</keyword>
<proteinExistence type="predicted"/>
<name>A0ABP7PW03_9GAMM</name>
<feature type="transmembrane region" description="Helical" evidence="1">
    <location>
        <begin position="186"/>
        <end position="207"/>
    </location>
</feature>
<keyword evidence="2" id="KW-0732">Signal</keyword>
<keyword evidence="1" id="KW-1133">Transmembrane helix</keyword>
<dbReference type="InterPro" id="IPR013424">
    <property type="entry name" value="Ice-binding_C"/>
</dbReference>
<evidence type="ECO:0000313" key="3">
    <source>
        <dbReference type="EMBL" id="GAA3972227.1"/>
    </source>
</evidence>
<accession>A0ABP7PW03</accession>
<dbReference type="NCBIfam" id="TIGR03370">
    <property type="entry name" value="VPLPA-CTERM"/>
    <property type="match status" value="1"/>
</dbReference>
<dbReference type="Proteomes" id="UP001501337">
    <property type="component" value="Unassembled WGS sequence"/>
</dbReference>
<comment type="caution">
    <text evidence="3">The sequence shown here is derived from an EMBL/GenBank/DDBJ whole genome shotgun (WGS) entry which is preliminary data.</text>
</comment>
<gene>
    <name evidence="3" type="ORF">GCM10022278_31970</name>
</gene>
<dbReference type="NCBIfam" id="TIGR02595">
    <property type="entry name" value="PEP_CTERM"/>
    <property type="match status" value="1"/>
</dbReference>
<evidence type="ECO:0000256" key="2">
    <source>
        <dbReference type="SAM" id="SignalP"/>
    </source>
</evidence>
<dbReference type="RefSeq" id="WP_344808195.1">
    <property type="nucleotide sequence ID" value="NZ_BAABBO010000014.1"/>
</dbReference>
<evidence type="ECO:0008006" key="5">
    <source>
        <dbReference type="Google" id="ProtNLM"/>
    </source>
</evidence>
<dbReference type="InterPro" id="IPR022472">
    <property type="entry name" value="VPLPA-CTERM"/>
</dbReference>